<dbReference type="PANTHER" id="PTHR24180">
    <property type="entry name" value="CYCLIN-DEPENDENT KINASE INHIBITOR 2C-RELATED"/>
    <property type="match status" value="1"/>
</dbReference>
<dbReference type="AlphaFoldDB" id="A9VE89"/>
<dbReference type="EMBL" id="CH991598">
    <property type="protein sequence ID" value="EDQ84152.1"/>
    <property type="molecule type" value="Genomic_DNA"/>
</dbReference>
<dbReference type="InterPro" id="IPR036770">
    <property type="entry name" value="Ankyrin_rpt-contain_sf"/>
</dbReference>
<sequence>MLPNAKDFQYVCCLLGYTPLHVACEKGHVKVVEMLLKHGADAEAKEIVSTVPPSFPLDPPYDGTPVPHDDDDDAAVPFGQTPLHRACFNGHDKVVEMLLKHGVDAEAQNYVSTVPPSSPLYPPMMDGDTPLHVACRYGHVKVVEMLLKHGVDTKAKDNDGKTPLDLGRQCGHGNKLEPVFAAHEARLSQPPAPLAPPTLAPPRAWLPPLPTTPTLEVSLLPDLVFPMHLLPQSPRPHPT</sequence>
<dbReference type="InParanoid" id="A9VE89"/>
<evidence type="ECO:0000256" key="3">
    <source>
        <dbReference type="PROSITE-ProRule" id="PRU00023"/>
    </source>
</evidence>
<keyword evidence="5" id="KW-1185">Reference proteome</keyword>
<dbReference type="Pfam" id="PF13857">
    <property type="entry name" value="Ank_5"/>
    <property type="match status" value="1"/>
</dbReference>
<evidence type="ECO:0000313" key="5">
    <source>
        <dbReference type="Proteomes" id="UP000001357"/>
    </source>
</evidence>
<proteinExistence type="predicted"/>
<dbReference type="Pfam" id="PF00023">
    <property type="entry name" value="Ank"/>
    <property type="match status" value="2"/>
</dbReference>
<dbReference type="PANTHER" id="PTHR24180:SF42">
    <property type="entry name" value="FORK-HEAD DOMAIN-CONTAINING PROTEIN"/>
    <property type="match status" value="1"/>
</dbReference>
<dbReference type="RefSeq" id="XP_001751036.1">
    <property type="nucleotide sequence ID" value="XM_001750984.1"/>
</dbReference>
<accession>A9VE89</accession>
<dbReference type="STRING" id="81824.A9VE89"/>
<reference evidence="4 5" key="1">
    <citation type="journal article" date="2008" name="Nature">
        <title>The genome of the choanoflagellate Monosiga brevicollis and the origin of metazoans.</title>
        <authorList>
            <consortium name="JGI Sequencing"/>
            <person name="King N."/>
            <person name="Westbrook M.J."/>
            <person name="Young S.L."/>
            <person name="Kuo A."/>
            <person name="Abedin M."/>
            <person name="Chapman J."/>
            <person name="Fairclough S."/>
            <person name="Hellsten U."/>
            <person name="Isogai Y."/>
            <person name="Letunic I."/>
            <person name="Marr M."/>
            <person name="Pincus D."/>
            <person name="Putnam N."/>
            <person name="Rokas A."/>
            <person name="Wright K.J."/>
            <person name="Zuzow R."/>
            <person name="Dirks W."/>
            <person name="Good M."/>
            <person name="Goodstein D."/>
            <person name="Lemons D."/>
            <person name="Li W."/>
            <person name="Lyons J.B."/>
            <person name="Morris A."/>
            <person name="Nichols S."/>
            <person name="Richter D.J."/>
            <person name="Salamov A."/>
            <person name="Bork P."/>
            <person name="Lim W.A."/>
            <person name="Manning G."/>
            <person name="Miller W.T."/>
            <person name="McGinnis W."/>
            <person name="Shapiro H."/>
            <person name="Tjian R."/>
            <person name="Grigoriev I.V."/>
            <person name="Rokhsar D."/>
        </authorList>
    </citation>
    <scope>NUCLEOTIDE SEQUENCE [LARGE SCALE GENOMIC DNA]</scope>
    <source>
        <strain evidence="5">MX1 / ATCC 50154</strain>
    </source>
</reference>
<dbReference type="PRINTS" id="PR01415">
    <property type="entry name" value="ANKYRIN"/>
</dbReference>
<dbReference type="PROSITE" id="PS50088">
    <property type="entry name" value="ANK_REPEAT"/>
    <property type="match status" value="3"/>
</dbReference>
<protein>
    <submittedName>
        <fullName evidence="4">Uncharacterized protein</fullName>
    </submittedName>
</protein>
<evidence type="ECO:0000256" key="2">
    <source>
        <dbReference type="ARBA" id="ARBA00023043"/>
    </source>
</evidence>
<organism evidence="4 5">
    <name type="scientific">Monosiga brevicollis</name>
    <name type="common">Choanoflagellate</name>
    <dbReference type="NCBI Taxonomy" id="81824"/>
    <lineage>
        <taxon>Eukaryota</taxon>
        <taxon>Choanoflagellata</taxon>
        <taxon>Craspedida</taxon>
        <taxon>Salpingoecidae</taxon>
        <taxon>Monosiga</taxon>
    </lineage>
</organism>
<dbReference type="GeneID" id="5896296"/>
<feature type="repeat" description="ANK" evidence="3">
    <location>
        <begin position="78"/>
        <end position="110"/>
    </location>
</feature>
<dbReference type="InterPro" id="IPR051637">
    <property type="entry name" value="Ank_repeat_dom-contain_49"/>
</dbReference>
<dbReference type="SMART" id="SM00248">
    <property type="entry name" value="ANK"/>
    <property type="match status" value="3"/>
</dbReference>
<dbReference type="SUPFAM" id="SSF48403">
    <property type="entry name" value="Ankyrin repeat"/>
    <property type="match status" value="1"/>
</dbReference>
<dbReference type="InterPro" id="IPR002110">
    <property type="entry name" value="Ankyrin_rpt"/>
</dbReference>
<feature type="repeat" description="ANK" evidence="3">
    <location>
        <begin position="15"/>
        <end position="47"/>
    </location>
</feature>
<feature type="repeat" description="ANK" evidence="3">
    <location>
        <begin position="126"/>
        <end position="158"/>
    </location>
</feature>
<evidence type="ECO:0000256" key="1">
    <source>
        <dbReference type="ARBA" id="ARBA00022737"/>
    </source>
</evidence>
<dbReference type="eggNOG" id="KOG4177">
    <property type="taxonomic scope" value="Eukaryota"/>
</dbReference>
<name>A9VE89_MONBE</name>
<keyword evidence="2 3" id="KW-0040">ANK repeat</keyword>
<gene>
    <name evidence="4" type="ORF">MONBRDRAFT_30538</name>
</gene>
<dbReference type="Proteomes" id="UP000001357">
    <property type="component" value="Unassembled WGS sequence"/>
</dbReference>
<dbReference type="PROSITE" id="PS50297">
    <property type="entry name" value="ANK_REP_REGION"/>
    <property type="match status" value="3"/>
</dbReference>
<evidence type="ECO:0000313" key="4">
    <source>
        <dbReference type="EMBL" id="EDQ84152.1"/>
    </source>
</evidence>
<keyword evidence="1" id="KW-0677">Repeat</keyword>
<dbReference type="Gene3D" id="1.25.40.20">
    <property type="entry name" value="Ankyrin repeat-containing domain"/>
    <property type="match status" value="2"/>
</dbReference>
<dbReference type="KEGG" id="mbr:MONBRDRAFT_30538"/>